<evidence type="ECO:0000313" key="2">
    <source>
        <dbReference type="EMBL" id="KAJ4329965.1"/>
    </source>
</evidence>
<reference evidence="2" key="1">
    <citation type="submission" date="2022-10" db="EMBL/GenBank/DDBJ databases">
        <title>Tapping the CABI collections for fungal endophytes: first genome assemblies for Collariella, Neodidymelliopsis, Ascochyta clinopodiicola, Didymella pomorum, Didymosphaeria variabile, Neocosmospora piperis and Neocucurbitaria cava.</title>
        <authorList>
            <person name="Hill R."/>
        </authorList>
    </citation>
    <scope>NUCLEOTIDE SEQUENCE</scope>
    <source>
        <strain evidence="2">IMI 360193</strain>
    </source>
</reference>
<dbReference type="Pfam" id="PF19271">
    <property type="entry name" value="Nis1"/>
    <property type="match status" value="1"/>
</dbReference>
<comment type="caution">
    <text evidence="2">The sequence shown here is derived from an EMBL/GenBank/DDBJ whole genome shotgun (WGS) entry which is preliminary data.</text>
</comment>
<evidence type="ECO:0000259" key="1">
    <source>
        <dbReference type="Pfam" id="PF06985"/>
    </source>
</evidence>
<name>A0A9W8WPL7_9PLEO</name>
<feature type="domain" description="Heterokaryon incompatibility" evidence="1">
    <location>
        <begin position="3"/>
        <end position="94"/>
    </location>
</feature>
<organism evidence="2 3">
    <name type="scientific">Didymella glomerata</name>
    <dbReference type="NCBI Taxonomy" id="749621"/>
    <lineage>
        <taxon>Eukaryota</taxon>
        <taxon>Fungi</taxon>
        <taxon>Dikarya</taxon>
        <taxon>Ascomycota</taxon>
        <taxon>Pezizomycotina</taxon>
        <taxon>Dothideomycetes</taxon>
        <taxon>Pleosporomycetidae</taxon>
        <taxon>Pleosporales</taxon>
        <taxon>Pleosporineae</taxon>
        <taxon>Didymellaceae</taxon>
        <taxon>Didymella</taxon>
    </lineage>
</organism>
<gene>
    <name evidence="2" type="ORF">N0V87_010412</name>
</gene>
<dbReference type="EMBL" id="JAPEUV010000241">
    <property type="protein sequence ID" value="KAJ4329965.1"/>
    <property type="molecule type" value="Genomic_DNA"/>
</dbReference>
<dbReference type="PANTHER" id="PTHR24148">
    <property type="entry name" value="ANKYRIN REPEAT DOMAIN-CONTAINING PROTEIN 39 HOMOLOG-RELATED"/>
    <property type="match status" value="1"/>
</dbReference>
<dbReference type="InterPro" id="IPR010730">
    <property type="entry name" value="HET"/>
</dbReference>
<dbReference type="InterPro" id="IPR045469">
    <property type="entry name" value="Nis1"/>
</dbReference>
<dbReference type="Pfam" id="PF06985">
    <property type="entry name" value="HET"/>
    <property type="match status" value="1"/>
</dbReference>
<dbReference type="OrthoDB" id="3913322at2759"/>
<dbReference type="Proteomes" id="UP001140562">
    <property type="component" value="Unassembled WGS sequence"/>
</dbReference>
<keyword evidence="3" id="KW-1185">Reference proteome</keyword>
<dbReference type="AlphaFoldDB" id="A0A9W8WPL7"/>
<accession>A0A9W8WPL7</accession>
<sequence length="252" mass="27443">MDRVLWVDAMCINQKDDTEKGSQVQMMRDIYAKASKVIVWLGEHEQGIESVLKLMGQYETIDADGREGWWKDLEARPDWPATWKKLRAVLESIIIMRFTSFATALTTLSAASARIIGIEAPSTLAPNSTFNLTLLTENYIQSVADISVAWGYSLAPGHPTTLGAFTQSSYLGPNKSNTLENITVEATVPAGLDNDVYNGSLILSAGVYSLYGASSGPVVTGFNVTVHIGDQTSEETVQSNGTAWTINTQRQS</sequence>
<dbReference type="PANTHER" id="PTHR24148:SF64">
    <property type="entry name" value="HETEROKARYON INCOMPATIBILITY DOMAIN-CONTAINING PROTEIN"/>
    <property type="match status" value="1"/>
</dbReference>
<proteinExistence type="predicted"/>
<protein>
    <recommendedName>
        <fullName evidence="1">Heterokaryon incompatibility domain-containing protein</fullName>
    </recommendedName>
</protein>
<dbReference type="InterPro" id="IPR052895">
    <property type="entry name" value="HetReg/Transcr_Mod"/>
</dbReference>
<evidence type="ECO:0000313" key="3">
    <source>
        <dbReference type="Proteomes" id="UP001140562"/>
    </source>
</evidence>